<evidence type="ECO:0000313" key="2">
    <source>
        <dbReference type="Proteomes" id="UP000234323"/>
    </source>
</evidence>
<protein>
    <submittedName>
        <fullName evidence="1">Uncharacterized protein</fullName>
    </submittedName>
</protein>
<reference evidence="1 2" key="1">
    <citation type="submission" date="2015-10" db="EMBL/GenBank/DDBJ databases">
        <title>Genome analyses suggest a sexual origin of heterokaryosis in a supposedly ancient asexual fungus.</title>
        <authorList>
            <person name="Ropars J."/>
            <person name="Sedzielewska K."/>
            <person name="Noel J."/>
            <person name="Charron P."/>
            <person name="Farinelli L."/>
            <person name="Marton T."/>
            <person name="Kruger M."/>
            <person name="Pelin A."/>
            <person name="Brachmann A."/>
            <person name="Corradi N."/>
        </authorList>
    </citation>
    <scope>NUCLEOTIDE SEQUENCE [LARGE SCALE GENOMIC DNA]</scope>
    <source>
        <strain evidence="1 2">A4</strain>
    </source>
</reference>
<sequence>MYFFNEVEKITKNEDENIIDAIDKLTPEIIENNQNVKLTNEDKKIVATIRRAVVT</sequence>
<keyword evidence="2" id="KW-1185">Reference proteome</keyword>
<gene>
    <name evidence="1" type="ORF">RhiirA4_410356</name>
</gene>
<dbReference type="AlphaFoldDB" id="A0A2I1H8I2"/>
<dbReference type="VEuPathDB" id="FungiDB:FUN_005038"/>
<proteinExistence type="predicted"/>
<dbReference type="EMBL" id="LLXI01001801">
    <property type="protein sequence ID" value="PKY55193.1"/>
    <property type="molecule type" value="Genomic_DNA"/>
</dbReference>
<accession>A0A2I1H8I2</accession>
<dbReference type="Proteomes" id="UP000234323">
    <property type="component" value="Unassembled WGS sequence"/>
</dbReference>
<organism evidence="1 2">
    <name type="scientific">Rhizophagus irregularis</name>
    <dbReference type="NCBI Taxonomy" id="588596"/>
    <lineage>
        <taxon>Eukaryota</taxon>
        <taxon>Fungi</taxon>
        <taxon>Fungi incertae sedis</taxon>
        <taxon>Mucoromycota</taxon>
        <taxon>Glomeromycotina</taxon>
        <taxon>Glomeromycetes</taxon>
        <taxon>Glomerales</taxon>
        <taxon>Glomeraceae</taxon>
        <taxon>Rhizophagus</taxon>
    </lineage>
</organism>
<evidence type="ECO:0000313" key="1">
    <source>
        <dbReference type="EMBL" id="PKY55193.1"/>
    </source>
</evidence>
<comment type="caution">
    <text evidence="1">The sequence shown here is derived from an EMBL/GenBank/DDBJ whole genome shotgun (WGS) entry which is preliminary data.</text>
</comment>
<name>A0A2I1H8I2_9GLOM</name>